<evidence type="ECO:0000313" key="2">
    <source>
        <dbReference type="Proteomes" id="UP001165960"/>
    </source>
</evidence>
<keyword evidence="2" id="KW-1185">Reference proteome</keyword>
<gene>
    <name evidence="1" type="ORF">DSO57_1030200</name>
</gene>
<accession>A0ACC2RFR7</accession>
<proteinExistence type="predicted"/>
<protein>
    <submittedName>
        <fullName evidence="1">Uncharacterized protein</fullName>
    </submittedName>
</protein>
<reference evidence="1" key="1">
    <citation type="submission" date="2022-04" db="EMBL/GenBank/DDBJ databases">
        <title>Genome of the entomopathogenic fungus Entomophthora muscae.</title>
        <authorList>
            <person name="Elya C."/>
            <person name="Lovett B.R."/>
            <person name="Lee E."/>
            <person name="Macias A.M."/>
            <person name="Hajek A.E."/>
            <person name="De Bivort B.L."/>
            <person name="Kasson M.T."/>
            <person name="De Fine Licht H.H."/>
            <person name="Stajich J.E."/>
        </authorList>
    </citation>
    <scope>NUCLEOTIDE SEQUENCE</scope>
    <source>
        <strain evidence="1">Berkeley</strain>
    </source>
</reference>
<evidence type="ECO:0000313" key="1">
    <source>
        <dbReference type="EMBL" id="KAJ9048881.1"/>
    </source>
</evidence>
<dbReference type="Proteomes" id="UP001165960">
    <property type="component" value="Unassembled WGS sequence"/>
</dbReference>
<dbReference type="EMBL" id="QTSX02007305">
    <property type="protein sequence ID" value="KAJ9048881.1"/>
    <property type="molecule type" value="Genomic_DNA"/>
</dbReference>
<organism evidence="1 2">
    <name type="scientific">Entomophthora muscae</name>
    <dbReference type="NCBI Taxonomy" id="34485"/>
    <lineage>
        <taxon>Eukaryota</taxon>
        <taxon>Fungi</taxon>
        <taxon>Fungi incertae sedis</taxon>
        <taxon>Zoopagomycota</taxon>
        <taxon>Entomophthoromycotina</taxon>
        <taxon>Entomophthoromycetes</taxon>
        <taxon>Entomophthorales</taxon>
        <taxon>Entomophthoraceae</taxon>
        <taxon>Entomophthora</taxon>
    </lineage>
</organism>
<name>A0ACC2RFR7_9FUNG</name>
<comment type="caution">
    <text evidence="1">The sequence shown here is derived from an EMBL/GenBank/DDBJ whole genome shotgun (WGS) entry which is preliminary data.</text>
</comment>
<sequence>MSSIMIISKEPSLVFKALGVIIANETLLGWVDPQYKLELGDNVAWPEDGFSRFHSRFAAKAISTHHIGLDLIDDHIISWAIVNEGYWVSKAEKRNEACFSKFCHVFLKPSYKGFKKHIRETNITGSHSTKVFPMSFHIQGPTSFYIWRKEISWRQLRQVTNHSSSGPHESVIIKQQVTPSSNFIDALFGITILK</sequence>